<dbReference type="RefSeq" id="WP_347308393.1">
    <property type="nucleotide sequence ID" value="NZ_JBAJEX010000006.1"/>
</dbReference>
<name>A0ABV0EIF8_9BURK</name>
<feature type="signal peptide" evidence="7">
    <location>
        <begin position="1"/>
        <end position="22"/>
    </location>
</feature>
<evidence type="ECO:0000259" key="8">
    <source>
        <dbReference type="Pfam" id="PF10411"/>
    </source>
</evidence>
<feature type="domain" description="Disulphide bond isomerase DsbC/G N-terminal" evidence="8">
    <location>
        <begin position="18"/>
        <end position="86"/>
    </location>
</feature>
<comment type="function">
    <text evidence="7">Required for disulfide bond formation in some periplasmic proteins. Acts by transferring its disulfide bond to other proteins and is reduced in the process.</text>
</comment>
<dbReference type="InterPro" id="IPR012336">
    <property type="entry name" value="Thioredoxin-like_fold"/>
</dbReference>
<evidence type="ECO:0000256" key="1">
    <source>
        <dbReference type="ARBA" id="ARBA00004418"/>
    </source>
</evidence>
<dbReference type="SUPFAM" id="SSF54423">
    <property type="entry name" value="DsbC/DsbG N-terminal domain-like"/>
    <property type="match status" value="1"/>
</dbReference>
<dbReference type="CDD" id="cd03020">
    <property type="entry name" value="DsbA_DsbC_DsbG"/>
    <property type="match status" value="1"/>
</dbReference>
<dbReference type="Pfam" id="PF10411">
    <property type="entry name" value="DsbC_N"/>
    <property type="match status" value="1"/>
</dbReference>
<evidence type="ECO:0000256" key="4">
    <source>
        <dbReference type="ARBA" id="ARBA00022764"/>
    </source>
</evidence>
<organism evidence="10 11">
    <name type="scientific">Thiobacter aerophilum</name>
    <dbReference type="NCBI Taxonomy" id="3121275"/>
    <lineage>
        <taxon>Bacteria</taxon>
        <taxon>Pseudomonadati</taxon>
        <taxon>Pseudomonadota</taxon>
        <taxon>Betaproteobacteria</taxon>
        <taxon>Burkholderiales</taxon>
        <taxon>Thiobacteraceae</taxon>
        <taxon>Thiobacter</taxon>
    </lineage>
</organism>
<keyword evidence="5" id="KW-1015">Disulfide bond</keyword>
<evidence type="ECO:0000256" key="7">
    <source>
        <dbReference type="RuleBase" id="RU364038"/>
    </source>
</evidence>
<feature type="chain" id="PRO_5044989630" description="Thiol:disulfide interchange protein" evidence="7">
    <location>
        <begin position="23"/>
        <end position="245"/>
    </location>
</feature>
<protein>
    <recommendedName>
        <fullName evidence="7">Thiol:disulfide interchange protein</fullName>
    </recommendedName>
</protein>
<comment type="similarity">
    <text evidence="2 7">Belongs to the thioredoxin family. DsbC subfamily.</text>
</comment>
<evidence type="ECO:0000313" key="11">
    <source>
        <dbReference type="Proteomes" id="UP001482231"/>
    </source>
</evidence>
<keyword evidence="6 7" id="KW-0676">Redox-active center</keyword>
<sequence>MISRLFSRLLLLALAVSSAACADENSVRKELASRFPDIVVSSVKKAPVKGLYEVTAGQQVFYVDENVDHVILGNIIDSRSKRNLTAERRDALLRVDFASLPFDDAITIVKGTGSRKLAVFEDPDCPYCRRLEAELAKIDDVTLYIFLLPLDQLHPEAGLKARKVWCAPDRAQAWLAVMNHGKLPDNKGDCPNPVARTAQLAQELNIEGTPALIFESGRLVPGAIPRDKIEALLNEGKAAKGGSGK</sequence>
<evidence type="ECO:0000256" key="3">
    <source>
        <dbReference type="ARBA" id="ARBA00022729"/>
    </source>
</evidence>
<accession>A0ABV0EIF8</accession>
<dbReference type="InterPro" id="IPR018950">
    <property type="entry name" value="DiS-bond_isomerase_DsbC/G_N"/>
</dbReference>
<dbReference type="PANTHER" id="PTHR35272:SF3">
    <property type="entry name" value="THIOL:DISULFIDE INTERCHANGE PROTEIN DSBC"/>
    <property type="match status" value="1"/>
</dbReference>
<comment type="caution">
    <text evidence="10">The sequence shown here is derived from an EMBL/GenBank/DDBJ whole genome shotgun (WGS) entry which is preliminary data.</text>
</comment>
<dbReference type="Gene3D" id="3.10.450.70">
    <property type="entry name" value="Disulphide bond isomerase, DsbC/G, N-terminal"/>
    <property type="match status" value="1"/>
</dbReference>
<dbReference type="Gene3D" id="3.40.30.10">
    <property type="entry name" value="Glutaredoxin"/>
    <property type="match status" value="1"/>
</dbReference>
<dbReference type="SUPFAM" id="SSF52833">
    <property type="entry name" value="Thioredoxin-like"/>
    <property type="match status" value="1"/>
</dbReference>
<keyword evidence="3 7" id="KW-0732">Signal</keyword>
<evidence type="ECO:0000256" key="5">
    <source>
        <dbReference type="ARBA" id="ARBA00023157"/>
    </source>
</evidence>
<dbReference type="InterPro" id="IPR033954">
    <property type="entry name" value="DiS-bond_Isoase_DsbC/G"/>
</dbReference>
<evidence type="ECO:0000313" key="10">
    <source>
        <dbReference type="EMBL" id="MEO1767283.1"/>
    </source>
</evidence>
<keyword evidence="11" id="KW-1185">Reference proteome</keyword>
<dbReference type="InterPro" id="IPR051470">
    <property type="entry name" value="Thiol:disulfide_interchange"/>
</dbReference>
<evidence type="ECO:0000256" key="2">
    <source>
        <dbReference type="ARBA" id="ARBA00009813"/>
    </source>
</evidence>
<keyword evidence="4 7" id="KW-0574">Periplasm</keyword>
<reference evidence="10 11" key="1">
    <citation type="submission" date="2024-02" db="EMBL/GenBank/DDBJ databases">
        <title>New thermophilic sulfur-oxidizing bacteria from a hot springs of the Uzon caldera (Kamchatka, Russia).</title>
        <authorList>
            <person name="Dukat A.M."/>
            <person name="Elcheninov A.G."/>
            <person name="Frolov E.N."/>
        </authorList>
    </citation>
    <scope>NUCLEOTIDE SEQUENCE [LARGE SCALE GENOMIC DNA]</scope>
    <source>
        <strain evidence="10 11">AK1</strain>
    </source>
</reference>
<evidence type="ECO:0000256" key="6">
    <source>
        <dbReference type="ARBA" id="ARBA00023284"/>
    </source>
</evidence>
<dbReference type="PROSITE" id="PS51257">
    <property type="entry name" value="PROKAR_LIPOPROTEIN"/>
    <property type="match status" value="1"/>
</dbReference>
<gene>
    <name evidence="10" type="ORF">V6E02_08670</name>
</gene>
<dbReference type="EMBL" id="JBAJEX010000006">
    <property type="protein sequence ID" value="MEO1767283.1"/>
    <property type="molecule type" value="Genomic_DNA"/>
</dbReference>
<feature type="domain" description="Thioredoxin-like fold" evidence="9">
    <location>
        <begin position="109"/>
        <end position="233"/>
    </location>
</feature>
<dbReference type="InterPro" id="IPR036249">
    <property type="entry name" value="Thioredoxin-like_sf"/>
</dbReference>
<dbReference type="Pfam" id="PF13098">
    <property type="entry name" value="Thioredoxin_2"/>
    <property type="match status" value="1"/>
</dbReference>
<dbReference type="PANTHER" id="PTHR35272">
    <property type="entry name" value="THIOL:DISULFIDE INTERCHANGE PROTEIN DSBC-RELATED"/>
    <property type="match status" value="1"/>
</dbReference>
<dbReference type="InterPro" id="IPR009094">
    <property type="entry name" value="DiS-bond_isomerase_DsbC/G_N_sf"/>
</dbReference>
<proteinExistence type="inferred from homology"/>
<dbReference type="Proteomes" id="UP001482231">
    <property type="component" value="Unassembled WGS sequence"/>
</dbReference>
<evidence type="ECO:0000259" key="9">
    <source>
        <dbReference type="Pfam" id="PF13098"/>
    </source>
</evidence>
<comment type="subcellular location">
    <subcellularLocation>
        <location evidence="1 7">Periplasm</location>
    </subcellularLocation>
</comment>